<organism evidence="1 2">
    <name type="scientific">Erythroxylum novogranatense</name>
    <dbReference type="NCBI Taxonomy" id="1862640"/>
    <lineage>
        <taxon>Eukaryota</taxon>
        <taxon>Viridiplantae</taxon>
        <taxon>Streptophyta</taxon>
        <taxon>Embryophyta</taxon>
        <taxon>Tracheophyta</taxon>
        <taxon>Spermatophyta</taxon>
        <taxon>Magnoliopsida</taxon>
        <taxon>eudicotyledons</taxon>
        <taxon>Gunneridae</taxon>
        <taxon>Pentapetalae</taxon>
        <taxon>rosids</taxon>
        <taxon>fabids</taxon>
        <taxon>Malpighiales</taxon>
        <taxon>Erythroxylaceae</taxon>
        <taxon>Erythroxylum</taxon>
    </lineage>
</organism>
<dbReference type="AlphaFoldDB" id="A0AAV8THK3"/>
<sequence length="78" mass="8749">MVKHIVALSESERPCFFNKEMRASSSVAAIPDTSISETTVAVLAKSTFRANVNCLEKDPYELMTRLCLDRSAHKYEIP</sequence>
<gene>
    <name evidence="1" type="ORF">K2173_022436</name>
</gene>
<name>A0AAV8THK3_9ROSI</name>
<dbReference type="Proteomes" id="UP001159364">
    <property type="component" value="Linkage Group LG05"/>
</dbReference>
<dbReference type="EMBL" id="JAIWQS010000005">
    <property type="protein sequence ID" value="KAJ8766377.1"/>
    <property type="molecule type" value="Genomic_DNA"/>
</dbReference>
<evidence type="ECO:0000313" key="1">
    <source>
        <dbReference type="EMBL" id="KAJ8766377.1"/>
    </source>
</evidence>
<accession>A0AAV8THK3</accession>
<protein>
    <submittedName>
        <fullName evidence="1">Uncharacterized protein</fullName>
    </submittedName>
</protein>
<reference evidence="1 2" key="1">
    <citation type="submission" date="2021-09" db="EMBL/GenBank/DDBJ databases">
        <title>Genomic insights and catalytic innovation underlie evolution of tropane alkaloids biosynthesis.</title>
        <authorList>
            <person name="Wang Y.-J."/>
            <person name="Tian T."/>
            <person name="Huang J.-P."/>
            <person name="Huang S.-X."/>
        </authorList>
    </citation>
    <scope>NUCLEOTIDE SEQUENCE [LARGE SCALE GENOMIC DNA]</scope>
    <source>
        <strain evidence="1">KIB-2018</strain>
        <tissue evidence="1">Leaf</tissue>
    </source>
</reference>
<evidence type="ECO:0000313" key="2">
    <source>
        <dbReference type="Proteomes" id="UP001159364"/>
    </source>
</evidence>
<comment type="caution">
    <text evidence="1">The sequence shown here is derived from an EMBL/GenBank/DDBJ whole genome shotgun (WGS) entry which is preliminary data.</text>
</comment>
<proteinExistence type="predicted"/>
<keyword evidence="2" id="KW-1185">Reference proteome</keyword>